<evidence type="ECO:0000256" key="1">
    <source>
        <dbReference type="ARBA" id="ARBA00006484"/>
    </source>
</evidence>
<dbReference type="GO" id="GO:0004090">
    <property type="term" value="F:carbonyl reductase (NADPH) activity"/>
    <property type="evidence" value="ECO:0007669"/>
    <property type="project" value="TreeGrafter"/>
</dbReference>
<dbReference type="Proteomes" id="UP000594260">
    <property type="component" value="Unplaced"/>
</dbReference>
<dbReference type="Gene3D" id="3.40.50.720">
    <property type="entry name" value="NAD(P)-binding Rossmann-like Domain"/>
    <property type="match status" value="1"/>
</dbReference>
<dbReference type="GO" id="GO:0005997">
    <property type="term" value="P:xylulose metabolic process"/>
    <property type="evidence" value="ECO:0007669"/>
    <property type="project" value="TreeGrafter"/>
</dbReference>
<dbReference type="PANTHER" id="PTHR44252:SF3">
    <property type="entry name" value="D-ERYTHRULOSE REDUCTASE-RELATED"/>
    <property type="match status" value="1"/>
</dbReference>
<dbReference type="GO" id="GO:0006006">
    <property type="term" value="P:glucose metabolic process"/>
    <property type="evidence" value="ECO:0007669"/>
    <property type="project" value="TreeGrafter"/>
</dbReference>
<dbReference type="Pfam" id="PF13561">
    <property type="entry name" value="adh_short_C2"/>
    <property type="match status" value="1"/>
</dbReference>
<keyword evidence="4" id="KW-0560">Oxidoreductase</keyword>
<organism evidence="5 6">
    <name type="scientific">Varroa destructor</name>
    <name type="common">Honeybee mite</name>
    <dbReference type="NCBI Taxonomy" id="109461"/>
    <lineage>
        <taxon>Eukaryota</taxon>
        <taxon>Metazoa</taxon>
        <taxon>Ecdysozoa</taxon>
        <taxon>Arthropoda</taxon>
        <taxon>Chelicerata</taxon>
        <taxon>Arachnida</taxon>
        <taxon>Acari</taxon>
        <taxon>Parasitiformes</taxon>
        <taxon>Mesostigmata</taxon>
        <taxon>Gamasina</taxon>
        <taxon>Dermanyssoidea</taxon>
        <taxon>Varroidae</taxon>
        <taxon>Varroa</taxon>
    </lineage>
</organism>
<dbReference type="AlphaFoldDB" id="A0A7M7K184"/>
<evidence type="ECO:0000313" key="6">
    <source>
        <dbReference type="Proteomes" id="UP000594260"/>
    </source>
</evidence>
<name>A0A7M7K184_VARDE</name>
<reference evidence="5" key="1">
    <citation type="submission" date="2021-01" db="UniProtKB">
        <authorList>
            <consortium name="EnsemblMetazoa"/>
        </authorList>
    </citation>
    <scope>IDENTIFICATION</scope>
</reference>
<dbReference type="PROSITE" id="PS00061">
    <property type="entry name" value="ADH_SHORT"/>
    <property type="match status" value="1"/>
</dbReference>
<dbReference type="EnsemblMetazoa" id="XM_022804173">
    <property type="protein sequence ID" value="XP_022659908"/>
    <property type="gene ID" value="LOC111249813"/>
</dbReference>
<dbReference type="RefSeq" id="XP_022659908.1">
    <property type="nucleotide sequence ID" value="XM_022804173.1"/>
</dbReference>
<accession>A0A7M7K184</accession>
<keyword evidence="6" id="KW-1185">Reference proteome</keyword>
<evidence type="ECO:0000256" key="3">
    <source>
        <dbReference type="ARBA" id="ARBA00022857"/>
    </source>
</evidence>
<dbReference type="InterPro" id="IPR020904">
    <property type="entry name" value="Sc_DH/Rdtase_CS"/>
</dbReference>
<dbReference type="GO" id="GO:0050038">
    <property type="term" value="F:L-xylulose reductase (NADPH) activity"/>
    <property type="evidence" value="ECO:0007669"/>
    <property type="project" value="TreeGrafter"/>
</dbReference>
<evidence type="ECO:0000256" key="2">
    <source>
        <dbReference type="ARBA" id="ARBA00011881"/>
    </source>
</evidence>
<dbReference type="PANTHER" id="PTHR44252">
    <property type="entry name" value="D-ERYTHRULOSE REDUCTASE"/>
    <property type="match status" value="1"/>
</dbReference>
<evidence type="ECO:0008006" key="7">
    <source>
        <dbReference type="Google" id="ProtNLM"/>
    </source>
</evidence>
<dbReference type="PRINTS" id="PR00080">
    <property type="entry name" value="SDRFAMILY"/>
</dbReference>
<dbReference type="PRINTS" id="PR00081">
    <property type="entry name" value="GDHRDH"/>
</dbReference>
<protein>
    <recommendedName>
        <fullName evidence="7">L-xylulose reductase</fullName>
    </recommendedName>
</protein>
<keyword evidence="3" id="KW-0521">NADP</keyword>
<dbReference type="SUPFAM" id="SSF51735">
    <property type="entry name" value="NAD(P)-binding Rossmann-fold domains"/>
    <property type="match status" value="1"/>
</dbReference>
<proteinExistence type="inferred from homology"/>
<comment type="similarity">
    <text evidence="1">Belongs to the short-chain dehydrogenases/reductases (SDR) family.</text>
</comment>
<dbReference type="InterPro" id="IPR002347">
    <property type="entry name" value="SDR_fam"/>
</dbReference>
<comment type="subunit">
    <text evidence="2">Homotetramer.</text>
</comment>
<dbReference type="InterPro" id="IPR036291">
    <property type="entry name" value="NAD(P)-bd_dom_sf"/>
</dbReference>
<evidence type="ECO:0000313" key="5">
    <source>
        <dbReference type="EnsemblMetazoa" id="XP_022659908"/>
    </source>
</evidence>
<sequence>MVIAVSRTLEHLEKLKQECQEIQIICCNLTDWEATEHALKYTKADLVVNNAGVALLEPVGHITESAFNKTFNLNTKAAINVIQCCLPHMKSNKHGAIVNISSQAGISAIQDHAVYAASKAALDQLTRVFALELGQYNIRVNSVNPTVTLTPMSQVGWSDPAKAKGMKDKIPLGRFATPEDVTDAVLYLLSDKSAMITGTILPIDGGFTAC</sequence>
<dbReference type="InterPro" id="IPR051737">
    <property type="entry name" value="L-xylulose/Carbonyl_redctase"/>
</dbReference>
<dbReference type="FunFam" id="3.40.50.720:FF:000084">
    <property type="entry name" value="Short-chain dehydrogenase reductase"/>
    <property type="match status" value="1"/>
</dbReference>
<dbReference type="GeneID" id="111249813"/>
<evidence type="ECO:0000256" key="4">
    <source>
        <dbReference type="ARBA" id="ARBA00023002"/>
    </source>
</evidence>